<gene>
    <name evidence="11" type="ORF">C3Y92_06305</name>
</gene>
<evidence type="ECO:0000256" key="7">
    <source>
        <dbReference type="ARBA" id="ARBA00022840"/>
    </source>
</evidence>
<dbReference type="GO" id="GO:0046872">
    <property type="term" value="F:metal ion binding"/>
    <property type="evidence" value="ECO:0007669"/>
    <property type="project" value="UniProtKB-KW"/>
</dbReference>
<dbReference type="GO" id="GO:0005524">
    <property type="term" value="F:ATP binding"/>
    <property type="evidence" value="ECO:0007669"/>
    <property type="project" value="UniProtKB-KW"/>
</dbReference>
<dbReference type="SUPFAM" id="SSF81301">
    <property type="entry name" value="Nucleotidyltransferase"/>
    <property type="match status" value="1"/>
</dbReference>
<dbReference type="CDD" id="cd05403">
    <property type="entry name" value="NT_KNTase_like"/>
    <property type="match status" value="1"/>
</dbReference>
<dbReference type="OrthoDB" id="5472231at2"/>
<dbReference type="Gene3D" id="3.30.460.10">
    <property type="entry name" value="Beta Polymerase, domain 2"/>
    <property type="match status" value="1"/>
</dbReference>
<keyword evidence="2" id="KW-1277">Toxin-antitoxin system</keyword>
<evidence type="ECO:0000256" key="2">
    <source>
        <dbReference type="ARBA" id="ARBA00022649"/>
    </source>
</evidence>
<reference evidence="11 12" key="1">
    <citation type="submission" date="2018-02" db="EMBL/GenBank/DDBJ databases">
        <title>Genome sequence of Desulfovibrio carbinolicus DSM 3852.</title>
        <authorList>
            <person name="Wilbanks E."/>
            <person name="Skennerton C.T."/>
            <person name="Orphan V.J."/>
        </authorList>
    </citation>
    <scope>NUCLEOTIDE SEQUENCE [LARGE SCALE GENOMIC DNA]</scope>
    <source>
        <strain evidence="11 12">DSM 3852</strain>
    </source>
</reference>
<evidence type="ECO:0000313" key="12">
    <source>
        <dbReference type="Proteomes" id="UP000293296"/>
    </source>
</evidence>
<keyword evidence="3 11" id="KW-0808">Transferase</keyword>
<accession>A0A4P6HQ62</accession>
<dbReference type="InterPro" id="IPR052038">
    <property type="entry name" value="Type-VII_TA_antitoxin"/>
</dbReference>
<evidence type="ECO:0000256" key="1">
    <source>
        <dbReference type="ARBA" id="ARBA00001946"/>
    </source>
</evidence>
<name>A0A4P6HQ62_9BACT</name>
<dbReference type="InterPro" id="IPR002934">
    <property type="entry name" value="Polymerase_NTP_transf_dom"/>
</dbReference>
<keyword evidence="4" id="KW-0548">Nucleotidyltransferase</keyword>
<evidence type="ECO:0000256" key="5">
    <source>
        <dbReference type="ARBA" id="ARBA00022723"/>
    </source>
</evidence>
<dbReference type="InterPro" id="IPR043519">
    <property type="entry name" value="NT_sf"/>
</dbReference>
<comment type="cofactor">
    <cofactor evidence="1">
        <name>Mg(2+)</name>
        <dbReference type="ChEBI" id="CHEBI:18420"/>
    </cofactor>
</comment>
<dbReference type="PANTHER" id="PTHR33571:SF12">
    <property type="entry name" value="BSL3053 PROTEIN"/>
    <property type="match status" value="1"/>
</dbReference>
<sequence length="99" mass="10905">MALPLALPEAALAECCRRWRIRRLSVFGSALRDDFGPDSDLDVLVEFESGRTPGLAFFALERELSTLLGRRVDLNTPACLPPEFRNAVLAEAAVRYVAA</sequence>
<organism evidence="11 12">
    <name type="scientific">Solidesulfovibrio carbinolicus</name>
    <dbReference type="NCBI Taxonomy" id="296842"/>
    <lineage>
        <taxon>Bacteria</taxon>
        <taxon>Pseudomonadati</taxon>
        <taxon>Thermodesulfobacteriota</taxon>
        <taxon>Desulfovibrionia</taxon>
        <taxon>Desulfovibrionales</taxon>
        <taxon>Desulfovibrionaceae</taxon>
        <taxon>Solidesulfovibrio</taxon>
    </lineage>
</organism>
<evidence type="ECO:0000256" key="3">
    <source>
        <dbReference type="ARBA" id="ARBA00022679"/>
    </source>
</evidence>
<dbReference type="Proteomes" id="UP000293296">
    <property type="component" value="Chromosome"/>
</dbReference>
<evidence type="ECO:0000256" key="6">
    <source>
        <dbReference type="ARBA" id="ARBA00022741"/>
    </source>
</evidence>
<evidence type="ECO:0000256" key="8">
    <source>
        <dbReference type="ARBA" id="ARBA00022842"/>
    </source>
</evidence>
<feature type="domain" description="Polymerase nucleotidyl transferase" evidence="10">
    <location>
        <begin position="12"/>
        <end position="88"/>
    </location>
</feature>
<keyword evidence="6" id="KW-0547">Nucleotide-binding</keyword>
<protein>
    <submittedName>
        <fullName evidence="11">Nucleotidyltransferase</fullName>
    </submittedName>
</protein>
<evidence type="ECO:0000256" key="4">
    <source>
        <dbReference type="ARBA" id="ARBA00022695"/>
    </source>
</evidence>
<keyword evidence="12" id="KW-1185">Reference proteome</keyword>
<dbReference type="AlphaFoldDB" id="A0A4P6HQ62"/>
<dbReference type="GO" id="GO:0016779">
    <property type="term" value="F:nucleotidyltransferase activity"/>
    <property type="evidence" value="ECO:0007669"/>
    <property type="project" value="UniProtKB-KW"/>
</dbReference>
<dbReference type="Pfam" id="PF01909">
    <property type="entry name" value="NTP_transf_2"/>
    <property type="match status" value="1"/>
</dbReference>
<keyword evidence="5" id="KW-0479">Metal-binding</keyword>
<evidence type="ECO:0000256" key="9">
    <source>
        <dbReference type="ARBA" id="ARBA00038276"/>
    </source>
</evidence>
<proteinExistence type="inferred from homology"/>
<comment type="similarity">
    <text evidence="9">Belongs to the MntA antitoxin family.</text>
</comment>
<keyword evidence="8" id="KW-0460">Magnesium</keyword>
<evidence type="ECO:0000259" key="10">
    <source>
        <dbReference type="Pfam" id="PF01909"/>
    </source>
</evidence>
<dbReference type="PANTHER" id="PTHR33571">
    <property type="entry name" value="SSL8005 PROTEIN"/>
    <property type="match status" value="1"/>
</dbReference>
<evidence type="ECO:0000313" key="11">
    <source>
        <dbReference type="EMBL" id="QAZ69453.1"/>
    </source>
</evidence>
<dbReference type="EMBL" id="CP026538">
    <property type="protein sequence ID" value="QAZ69453.1"/>
    <property type="molecule type" value="Genomic_DNA"/>
</dbReference>
<dbReference type="KEGG" id="dcb:C3Y92_06305"/>
<keyword evidence="7" id="KW-0067">ATP-binding</keyword>